<evidence type="ECO:0000256" key="2">
    <source>
        <dbReference type="ARBA" id="ARBA00022448"/>
    </source>
</evidence>
<evidence type="ECO:0000259" key="11">
    <source>
        <dbReference type="Pfam" id="PF02096"/>
    </source>
</evidence>
<evidence type="ECO:0000256" key="8">
    <source>
        <dbReference type="ARBA" id="ARBA00023186"/>
    </source>
</evidence>
<comment type="similarity">
    <text evidence="9">Belongs to the OXA1/ALB3/YidC family.</text>
</comment>
<dbReference type="GO" id="GO:0032977">
    <property type="term" value="F:membrane insertase activity"/>
    <property type="evidence" value="ECO:0007669"/>
    <property type="project" value="InterPro"/>
</dbReference>
<feature type="transmembrane region" description="Helical" evidence="10">
    <location>
        <begin position="97"/>
        <end position="119"/>
    </location>
</feature>
<feature type="transmembrane region" description="Helical" evidence="10">
    <location>
        <begin position="32"/>
        <end position="51"/>
    </location>
</feature>
<evidence type="ECO:0000256" key="10">
    <source>
        <dbReference type="SAM" id="Phobius"/>
    </source>
</evidence>
<protein>
    <recommendedName>
        <fullName evidence="11">Membrane insertase YidC/Oxa/ALB C-terminal domain-containing protein</fullName>
    </recommendedName>
</protein>
<dbReference type="GO" id="GO:0005886">
    <property type="term" value="C:plasma membrane"/>
    <property type="evidence" value="ECO:0007669"/>
    <property type="project" value="UniProtKB-SubCell"/>
</dbReference>
<organism evidence="12 13">
    <name type="scientific">Candidatus Nealsonbacteria bacterium CG11_big_fil_rev_8_21_14_0_20_35_11</name>
    <dbReference type="NCBI Taxonomy" id="1974713"/>
    <lineage>
        <taxon>Bacteria</taxon>
        <taxon>Candidatus Nealsoniibacteriota</taxon>
    </lineage>
</organism>
<comment type="caution">
    <text evidence="12">The sequence shown here is derived from an EMBL/GenBank/DDBJ whole genome shotgun (WGS) entry which is preliminary data.</text>
</comment>
<dbReference type="InterPro" id="IPR001708">
    <property type="entry name" value="YidC/ALB3/OXA1/COX18"/>
</dbReference>
<evidence type="ECO:0000256" key="6">
    <source>
        <dbReference type="ARBA" id="ARBA00022989"/>
    </source>
</evidence>
<keyword evidence="2" id="KW-0813">Transport</keyword>
<evidence type="ECO:0000256" key="9">
    <source>
        <dbReference type="RuleBase" id="RU003945"/>
    </source>
</evidence>
<dbReference type="GO" id="GO:0015031">
    <property type="term" value="P:protein transport"/>
    <property type="evidence" value="ECO:0007669"/>
    <property type="project" value="UniProtKB-KW"/>
</dbReference>
<evidence type="ECO:0000256" key="7">
    <source>
        <dbReference type="ARBA" id="ARBA00023136"/>
    </source>
</evidence>
<evidence type="ECO:0000256" key="3">
    <source>
        <dbReference type="ARBA" id="ARBA00022475"/>
    </source>
</evidence>
<evidence type="ECO:0000256" key="1">
    <source>
        <dbReference type="ARBA" id="ARBA00004651"/>
    </source>
</evidence>
<dbReference type="Pfam" id="PF02096">
    <property type="entry name" value="60KD_IMP"/>
    <property type="match status" value="1"/>
</dbReference>
<feature type="transmembrane region" description="Helical" evidence="10">
    <location>
        <begin position="139"/>
        <end position="167"/>
    </location>
</feature>
<proteinExistence type="inferred from homology"/>
<dbReference type="InterPro" id="IPR028055">
    <property type="entry name" value="YidC/Oxa/ALB_C"/>
</dbReference>
<evidence type="ECO:0000313" key="12">
    <source>
        <dbReference type="EMBL" id="PIR02121.1"/>
    </source>
</evidence>
<dbReference type="Proteomes" id="UP000231139">
    <property type="component" value="Unassembled WGS sequence"/>
</dbReference>
<evidence type="ECO:0000313" key="13">
    <source>
        <dbReference type="Proteomes" id="UP000231139"/>
    </source>
</evidence>
<dbReference type="PANTHER" id="PTHR12428:SF65">
    <property type="entry name" value="CYTOCHROME C OXIDASE ASSEMBLY PROTEIN COX18, MITOCHONDRIAL"/>
    <property type="match status" value="1"/>
</dbReference>
<feature type="domain" description="Membrane insertase YidC/Oxa/ALB C-terminal" evidence="11">
    <location>
        <begin position="32"/>
        <end position="236"/>
    </location>
</feature>
<keyword evidence="5" id="KW-0653">Protein transport</keyword>
<keyword evidence="3" id="KW-1003">Cell membrane</keyword>
<reference evidence="12 13" key="1">
    <citation type="submission" date="2017-09" db="EMBL/GenBank/DDBJ databases">
        <title>Depth-based differentiation of microbial function through sediment-hosted aquifers and enrichment of novel symbionts in the deep terrestrial subsurface.</title>
        <authorList>
            <person name="Probst A.J."/>
            <person name="Ladd B."/>
            <person name="Jarett J.K."/>
            <person name="Geller-Mcgrath D.E."/>
            <person name="Sieber C.M."/>
            <person name="Emerson J.B."/>
            <person name="Anantharaman K."/>
            <person name="Thomas B.C."/>
            <person name="Malmstrom R."/>
            <person name="Stieglmeier M."/>
            <person name="Klingl A."/>
            <person name="Woyke T."/>
            <person name="Ryan C.M."/>
            <person name="Banfield J.F."/>
        </authorList>
    </citation>
    <scope>NUCLEOTIDE SEQUENCE [LARGE SCALE GENOMIC DNA]</scope>
    <source>
        <strain evidence="12">CG11_big_fil_rev_8_21_14_0_20_35_11</strain>
    </source>
</reference>
<dbReference type="CDD" id="cd20070">
    <property type="entry name" value="5TM_YidC_Alb3"/>
    <property type="match status" value="1"/>
</dbReference>
<dbReference type="GO" id="GO:0051205">
    <property type="term" value="P:protein insertion into membrane"/>
    <property type="evidence" value="ECO:0007669"/>
    <property type="project" value="TreeGrafter"/>
</dbReference>
<keyword evidence="8" id="KW-0143">Chaperone</keyword>
<sequence length="240" mass="27321">MEVLIDAFNLILYQPLFNALILFYEYLPGHDFGIAVIVLTVLIRFILYPLMTQSTKSQKVLSGLQPKIQEIQGKYKNDKEKQSRAIMELYQKEKINPFGGCLPLLIQLPILIALYQVFLKGFQPEAMAGLYSFVPYPGVINPIFLGLINLAESSLILAILAAVVQFFQSKMVMPPSSKKQVKGKDQMAQFSGIMQKQMLYFFPIFTFFILTRLPAALGIYWIVTSVFSIAQTHFIFKKND</sequence>
<dbReference type="PANTHER" id="PTHR12428">
    <property type="entry name" value="OXA1"/>
    <property type="match status" value="1"/>
</dbReference>
<name>A0A2H0MZS2_9BACT</name>
<keyword evidence="6 10" id="KW-1133">Transmembrane helix</keyword>
<evidence type="ECO:0000256" key="4">
    <source>
        <dbReference type="ARBA" id="ARBA00022692"/>
    </source>
</evidence>
<dbReference type="AlphaFoldDB" id="A0A2H0MZS2"/>
<gene>
    <name evidence="12" type="ORF">COV62_02280</name>
</gene>
<comment type="subcellular location">
    <subcellularLocation>
        <location evidence="1">Cell membrane</location>
        <topology evidence="1">Multi-pass membrane protein</topology>
    </subcellularLocation>
    <subcellularLocation>
        <location evidence="9">Membrane</location>
        <topology evidence="9">Multi-pass membrane protein</topology>
    </subcellularLocation>
</comment>
<dbReference type="InterPro" id="IPR047196">
    <property type="entry name" value="YidC_ALB_C"/>
</dbReference>
<keyword evidence="7 10" id="KW-0472">Membrane</keyword>
<evidence type="ECO:0000256" key="5">
    <source>
        <dbReference type="ARBA" id="ARBA00022927"/>
    </source>
</evidence>
<dbReference type="EMBL" id="PCWK01000051">
    <property type="protein sequence ID" value="PIR02121.1"/>
    <property type="molecule type" value="Genomic_DNA"/>
</dbReference>
<keyword evidence="4 9" id="KW-0812">Transmembrane</keyword>
<accession>A0A2H0MZS2</accession>
<dbReference type="NCBIfam" id="TIGR03592">
    <property type="entry name" value="yidC_oxa1_cterm"/>
    <property type="match status" value="1"/>
</dbReference>